<accession>A0AAD0XR59</accession>
<dbReference type="EMBL" id="CP033614">
    <property type="protein sequence ID" value="AYV56513.1"/>
    <property type="molecule type" value="Genomic_DNA"/>
</dbReference>
<proteinExistence type="predicted"/>
<evidence type="ECO:0000313" key="2">
    <source>
        <dbReference type="Proteomes" id="UP000276407"/>
    </source>
</evidence>
<sequence length="177" mass="20489">MFDFLKRQPSVPITDEVWISQNSKLEKCKRLLRKNDSYLFVFWFEESFRKFQTAFDLGENSPNLAYARELSAADLFNRTPIFCEHHPLRKTEQDLFLSLKFKEITVFSSLDEPLFQKFGGEKVAELMKQLGVAGNSISHSWVSAAIRRAQEKIAAKVSNEQRTSSSQEEWFSLNLPG</sequence>
<evidence type="ECO:0000313" key="1">
    <source>
        <dbReference type="EMBL" id="AYV56513.1"/>
    </source>
</evidence>
<dbReference type="AlphaFoldDB" id="A0AAD0XR59"/>
<dbReference type="Proteomes" id="UP000276407">
    <property type="component" value="Chromosome 1"/>
</dbReference>
<dbReference type="Gene3D" id="1.10.3060.10">
    <property type="entry name" value="Helical scaffold and wing domains of SecA"/>
    <property type="match status" value="1"/>
</dbReference>
<gene>
    <name evidence="1" type="ORF">EFP84_14045</name>
</gene>
<reference evidence="1 2" key="1">
    <citation type="submission" date="2018-11" db="EMBL/GenBank/DDBJ databases">
        <title>Complete genome sequence of Leptospira kmetyi isolate LS 001/16 from soil sample associated with a leptospirosis patient in Kelantan.</title>
        <authorList>
            <person name="Muhammad Yusoff F."/>
            <person name="Muhammad Yusoff S."/>
            <person name="Ahmad M.N."/>
            <person name="Yusof N.Y."/>
            <person name="Aziah I."/>
        </authorList>
    </citation>
    <scope>NUCLEOTIDE SEQUENCE [LARGE SCALE GENOMIC DNA]</scope>
    <source>
        <strain evidence="1 2">LS 001/16</strain>
    </source>
</reference>
<dbReference type="KEGG" id="lkm:EFP84_14045"/>
<name>A0AAD0XR59_9LEPT</name>
<protein>
    <submittedName>
        <fullName evidence="1">Uncharacterized protein</fullName>
    </submittedName>
</protein>
<organism evidence="1 2">
    <name type="scientific">Leptospira kmetyi</name>
    <dbReference type="NCBI Taxonomy" id="408139"/>
    <lineage>
        <taxon>Bacteria</taxon>
        <taxon>Pseudomonadati</taxon>
        <taxon>Spirochaetota</taxon>
        <taxon>Spirochaetia</taxon>
        <taxon>Leptospirales</taxon>
        <taxon>Leptospiraceae</taxon>
        <taxon>Leptospira</taxon>
    </lineage>
</organism>